<dbReference type="EC" id="3.4.22.70" evidence="3"/>
<name>A0ABU0E4V9_9FIRM</name>
<reference evidence="3 4" key="1">
    <citation type="submission" date="2023-07" db="EMBL/GenBank/DDBJ databases">
        <title>Genomic Encyclopedia of Type Strains, Phase IV (KMG-IV): sequencing the most valuable type-strain genomes for metagenomic binning, comparative biology and taxonomic classification.</title>
        <authorList>
            <person name="Goeker M."/>
        </authorList>
    </citation>
    <scope>NUCLEOTIDE SEQUENCE [LARGE SCALE GENOMIC DNA]</scope>
    <source>
        <strain evidence="3 4">DSM 16784</strain>
    </source>
</reference>
<keyword evidence="2" id="KW-1133">Transmembrane helix</keyword>
<dbReference type="SUPFAM" id="SSF63817">
    <property type="entry name" value="Sortase"/>
    <property type="match status" value="1"/>
</dbReference>
<dbReference type="Proteomes" id="UP001230220">
    <property type="component" value="Unassembled WGS sequence"/>
</dbReference>
<dbReference type="CDD" id="cd05826">
    <property type="entry name" value="Sortase_B"/>
    <property type="match status" value="1"/>
</dbReference>
<proteinExistence type="predicted"/>
<organism evidence="3 4">
    <name type="scientific">Breznakia pachnodae</name>
    <dbReference type="NCBI Taxonomy" id="265178"/>
    <lineage>
        <taxon>Bacteria</taxon>
        <taxon>Bacillati</taxon>
        <taxon>Bacillota</taxon>
        <taxon>Erysipelotrichia</taxon>
        <taxon>Erysipelotrichales</taxon>
        <taxon>Erysipelotrichaceae</taxon>
        <taxon>Breznakia</taxon>
    </lineage>
</organism>
<keyword evidence="2" id="KW-0472">Membrane</keyword>
<dbReference type="InterPro" id="IPR005754">
    <property type="entry name" value="Sortase"/>
</dbReference>
<keyword evidence="1 3" id="KW-0378">Hydrolase</keyword>
<protein>
    <submittedName>
        <fullName evidence="3">Sortase B</fullName>
        <ecNumber evidence="3">3.4.22.70</ecNumber>
    </submittedName>
</protein>
<gene>
    <name evidence="3" type="ORF">J2S15_002685</name>
</gene>
<accession>A0ABU0E4V9</accession>
<evidence type="ECO:0000313" key="3">
    <source>
        <dbReference type="EMBL" id="MDQ0361932.1"/>
    </source>
</evidence>
<sequence>MARRNKEKKQRKPVSKARRIIEGIILVVAVCVFIYAAVNLFNIWKANSDEAAETERVREEMKVPTTEEDLDNWSPDFAKLQETNPDVVGWIVVLDTEISYPVVKGSDNEYYLDHTFEKQSNYAGAIFMDYRNKGDLSDLNTFIYGHNVHHGTMFAELANYMDQEFFEGHPYVYYYTPTGNYKLQVFSAYVDKGDSPSYQNGVNVTDATAYQSYIDYVKGLSRYDSGVEMTSTDHMITLYTCSYESGENPSNTDVQYIEDRYYIHCKVIQALTGEMPNEKSN</sequence>
<dbReference type="Pfam" id="PF04203">
    <property type="entry name" value="Sortase"/>
    <property type="match status" value="1"/>
</dbReference>
<feature type="transmembrane region" description="Helical" evidence="2">
    <location>
        <begin position="20"/>
        <end position="44"/>
    </location>
</feature>
<evidence type="ECO:0000256" key="2">
    <source>
        <dbReference type="SAM" id="Phobius"/>
    </source>
</evidence>
<dbReference type="Gene3D" id="2.40.260.10">
    <property type="entry name" value="Sortase"/>
    <property type="match status" value="1"/>
</dbReference>
<dbReference type="GO" id="GO:0016787">
    <property type="term" value="F:hydrolase activity"/>
    <property type="evidence" value="ECO:0007669"/>
    <property type="project" value="UniProtKB-KW"/>
</dbReference>
<keyword evidence="2" id="KW-0812">Transmembrane</keyword>
<dbReference type="InterPro" id="IPR009835">
    <property type="entry name" value="SrtB"/>
</dbReference>
<keyword evidence="4" id="KW-1185">Reference proteome</keyword>
<dbReference type="RefSeq" id="WP_307409089.1">
    <property type="nucleotide sequence ID" value="NZ_JAUSUR010000005.1"/>
</dbReference>
<evidence type="ECO:0000313" key="4">
    <source>
        <dbReference type="Proteomes" id="UP001230220"/>
    </source>
</evidence>
<evidence type="ECO:0000256" key="1">
    <source>
        <dbReference type="ARBA" id="ARBA00022801"/>
    </source>
</evidence>
<dbReference type="NCBIfam" id="TIGR03064">
    <property type="entry name" value="sortase_srtB"/>
    <property type="match status" value="1"/>
</dbReference>
<dbReference type="InterPro" id="IPR023365">
    <property type="entry name" value="Sortase_dom-sf"/>
</dbReference>
<dbReference type="EMBL" id="JAUSUR010000005">
    <property type="protein sequence ID" value="MDQ0361932.1"/>
    <property type="molecule type" value="Genomic_DNA"/>
</dbReference>
<comment type="caution">
    <text evidence="3">The sequence shown here is derived from an EMBL/GenBank/DDBJ whole genome shotgun (WGS) entry which is preliminary data.</text>
</comment>